<dbReference type="GO" id="GO:0003746">
    <property type="term" value="F:translation elongation factor activity"/>
    <property type="evidence" value="ECO:0007669"/>
    <property type="project" value="UniProtKB-KW"/>
</dbReference>
<dbReference type="PANTHER" id="PTHR47763">
    <property type="entry name" value="ALPHA-PROTEIN KINASE VWKA"/>
    <property type="match status" value="1"/>
</dbReference>
<gene>
    <name evidence="1" type="ORF">D9611_009431</name>
</gene>
<dbReference type="Proteomes" id="UP000541558">
    <property type="component" value="Unassembled WGS sequence"/>
</dbReference>
<dbReference type="Pfam" id="PF00092">
    <property type="entry name" value="VWA"/>
    <property type="match status" value="1"/>
</dbReference>
<dbReference type="OrthoDB" id="301415at2759"/>
<accession>A0A8H5AVJ0</accession>
<dbReference type="InterPro" id="IPR052969">
    <property type="entry name" value="Thr-specific_kinase-like"/>
</dbReference>
<dbReference type="GO" id="GO:0005737">
    <property type="term" value="C:cytoplasm"/>
    <property type="evidence" value="ECO:0007669"/>
    <property type="project" value="TreeGrafter"/>
</dbReference>
<comment type="caution">
    <text evidence="1">The sequence shown here is derived from an EMBL/GenBank/DDBJ whole genome shotgun (WGS) entry which is preliminary data.</text>
</comment>
<dbReference type="AlphaFoldDB" id="A0A8H5AVJ0"/>
<dbReference type="SUPFAM" id="SSF53300">
    <property type="entry name" value="vWA-like"/>
    <property type="match status" value="1"/>
</dbReference>
<protein>
    <submittedName>
        <fullName evidence="1">Uncharacterized protein</fullName>
    </submittedName>
</protein>
<organism evidence="1 2">
    <name type="scientific">Ephemerocybe angulata</name>
    <dbReference type="NCBI Taxonomy" id="980116"/>
    <lineage>
        <taxon>Eukaryota</taxon>
        <taxon>Fungi</taxon>
        <taxon>Dikarya</taxon>
        <taxon>Basidiomycota</taxon>
        <taxon>Agaricomycotina</taxon>
        <taxon>Agaricomycetes</taxon>
        <taxon>Agaricomycetidae</taxon>
        <taxon>Agaricales</taxon>
        <taxon>Agaricineae</taxon>
        <taxon>Psathyrellaceae</taxon>
        <taxon>Ephemerocybe</taxon>
    </lineage>
</organism>
<dbReference type="Gene3D" id="3.40.50.410">
    <property type="entry name" value="von Willebrand factor, type A domain"/>
    <property type="match status" value="1"/>
</dbReference>
<dbReference type="InterPro" id="IPR002035">
    <property type="entry name" value="VWF_A"/>
</dbReference>
<name>A0A8H5AVJ0_9AGAR</name>
<reference evidence="1 2" key="1">
    <citation type="journal article" date="2020" name="ISME J.">
        <title>Uncovering the hidden diversity of litter-decomposition mechanisms in mushroom-forming fungi.</title>
        <authorList>
            <person name="Floudas D."/>
            <person name="Bentzer J."/>
            <person name="Ahren D."/>
            <person name="Johansson T."/>
            <person name="Persson P."/>
            <person name="Tunlid A."/>
        </authorList>
    </citation>
    <scope>NUCLEOTIDE SEQUENCE [LARGE SCALE GENOMIC DNA]</scope>
    <source>
        <strain evidence="1 2">CBS 175.51</strain>
    </source>
</reference>
<evidence type="ECO:0000313" key="2">
    <source>
        <dbReference type="Proteomes" id="UP000541558"/>
    </source>
</evidence>
<dbReference type="GO" id="GO:0004674">
    <property type="term" value="F:protein serine/threonine kinase activity"/>
    <property type="evidence" value="ECO:0007669"/>
    <property type="project" value="TreeGrafter"/>
</dbReference>
<evidence type="ECO:0000313" key="1">
    <source>
        <dbReference type="EMBL" id="KAF5311685.1"/>
    </source>
</evidence>
<proteinExistence type="predicted"/>
<dbReference type="EMBL" id="JAACJK010000225">
    <property type="protein sequence ID" value="KAF5311685.1"/>
    <property type="molecule type" value="Genomic_DNA"/>
</dbReference>
<dbReference type="PANTHER" id="PTHR47763:SF1">
    <property type="entry name" value="DUF659 DOMAIN-CONTAINING PROTEIN"/>
    <property type="match status" value="1"/>
</dbReference>
<dbReference type="PROSITE" id="PS50234">
    <property type="entry name" value="VWFA"/>
    <property type="match status" value="1"/>
</dbReference>
<sequence length="461" mass="50072">MDEEMAFDGPGPSGLQPAFEVQQQQQQQIADPNRKQLDLVFIQDCTGSQGSYISSATRNIEQICAHIFESGKLQSQEDLRVGLVAFRDHPPQDHTYITRSFAFTSDISQVHKELSGLYASGGGDGPEAVTAALAEALNMDWRQHASKMVVLIADAPPHGIGEYGDGFDDGSPDGHDPLQLARQMASRGITLFFVACEPALSGYSYATDFYQALTSITSGLMLPLTTADLLTHAIVGSVLENLDMERLVREVGEAVAQRILGNNESVDDVARELHEKLLLRNESTKKVVIESIYKDSEEARHNVEVFTRSPSLAEARPELRRVHGTRFTDKYLAARHMLSRGHTYSSSFSSLPPRSPPAKTVVPKSPPSSPSRKVVSDFAAFGAPKSASVFGTAVASTPFSLAGGKAAFGGMRPGAARSGMEDDDDEDDNGGRQKVELRDDSISLEQAKRIAMQSAWRSMRA</sequence>
<dbReference type="CDD" id="cd00198">
    <property type="entry name" value="vWFA"/>
    <property type="match status" value="1"/>
</dbReference>
<dbReference type="InterPro" id="IPR036465">
    <property type="entry name" value="vWFA_dom_sf"/>
</dbReference>
<keyword evidence="2" id="KW-1185">Reference proteome</keyword>